<dbReference type="GO" id="GO:0005085">
    <property type="term" value="F:guanyl-nucleotide exchange factor activity"/>
    <property type="evidence" value="ECO:0007669"/>
    <property type="project" value="UniProtKB-KW"/>
</dbReference>
<name>A0A397J229_9GLOM</name>
<protein>
    <recommendedName>
        <fullName evidence="2">CNH domain-containing protein</fullName>
    </recommendedName>
</protein>
<accession>A0A397J229</accession>
<feature type="domain" description="CNH" evidence="2">
    <location>
        <begin position="12"/>
        <end position="78"/>
    </location>
</feature>
<dbReference type="PANTHER" id="PTHR46572">
    <property type="entry name" value="RHO1 GDP-GTP EXCHANGE PROTEIN 1-RELATED"/>
    <property type="match status" value="1"/>
</dbReference>
<comment type="caution">
    <text evidence="3">The sequence shown here is derived from an EMBL/GenBank/DDBJ whole genome shotgun (WGS) entry which is preliminary data.</text>
</comment>
<dbReference type="PANTHER" id="PTHR46572:SF2">
    <property type="entry name" value="RHO1 GDP-GTP EXCHANGE PROTEIN 1-RELATED"/>
    <property type="match status" value="1"/>
</dbReference>
<dbReference type="OrthoDB" id="2446020at2759"/>
<dbReference type="EMBL" id="PQFF01000102">
    <property type="protein sequence ID" value="RHZ82349.1"/>
    <property type="molecule type" value="Genomic_DNA"/>
</dbReference>
<organism evidence="3 4">
    <name type="scientific">Diversispora epigaea</name>
    <dbReference type="NCBI Taxonomy" id="1348612"/>
    <lineage>
        <taxon>Eukaryota</taxon>
        <taxon>Fungi</taxon>
        <taxon>Fungi incertae sedis</taxon>
        <taxon>Mucoromycota</taxon>
        <taxon>Glomeromycotina</taxon>
        <taxon>Glomeromycetes</taxon>
        <taxon>Diversisporales</taxon>
        <taxon>Diversisporaceae</taxon>
        <taxon>Diversispora</taxon>
    </lineage>
</organism>
<sequence>MIFLFLFHKNIEFAFFVNKGGWRSRPDWIIYWEGTPTSFALMHPYILAFEPSFIEVRNVETGLLEQIIEGHNMRCLYSDSLGNIVVATNDPVTDSSEVFSLKFVNGRRGSLQSKATSVSATGFDDHSNHNNYNDYNNFD</sequence>
<dbReference type="AlphaFoldDB" id="A0A397J229"/>
<evidence type="ECO:0000259" key="2">
    <source>
        <dbReference type="Pfam" id="PF00780"/>
    </source>
</evidence>
<reference evidence="3 4" key="1">
    <citation type="submission" date="2018-08" db="EMBL/GenBank/DDBJ databases">
        <title>Genome and evolution of the arbuscular mycorrhizal fungus Diversispora epigaea (formerly Glomus versiforme) and its bacterial endosymbionts.</title>
        <authorList>
            <person name="Sun X."/>
            <person name="Fei Z."/>
            <person name="Harrison M."/>
        </authorList>
    </citation>
    <scope>NUCLEOTIDE SEQUENCE [LARGE SCALE GENOMIC DNA]</scope>
    <source>
        <strain evidence="3 4">IT104</strain>
    </source>
</reference>
<proteinExistence type="predicted"/>
<gene>
    <name evidence="3" type="ORF">Glove_109g121</name>
</gene>
<keyword evidence="1" id="KW-0344">Guanine-nucleotide releasing factor</keyword>
<keyword evidence="4" id="KW-1185">Reference proteome</keyword>
<dbReference type="Proteomes" id="UP000266861">
    <property type="component" value="Unassembled WGS sequence"/>
</dbReference>
<evidence type="ECO:0000313" key="4">
    <source>
        <dbReference type="Proteomes" id="UP000266861"/>
    </source>
</evidence>
<dbReference type="Pfam" id="PF00780">
    <property type="entry name" value="CNH"/>
    <property type="match status" value="1"/>
</dbReference>
<dbReference type="STRING" id="1348612.A0A397J229"/>
<evidence type="ECO:0000313" key="3">
    <source>
        <dbReference type="EMBL" id="RHZ82349.1"/>
    </source>
</evidence>
<evidence type="ECO:0000256" key="1">
    <source>
        <dbReference type="ARBA" id="ARBA00022658"/>
    </source>
</evidence>
<dbReference type="InterPro" id="IPR001180">
    <property type="entry name" value="CNH_dom"/>
</dbReference>
<dbReference type="InterPro" id="IPR052233">
    <property type="entry name" value="Rho-type_GEFs"/>
</dbReference>